<feature type="transmembrane region" description="Helical" evidence="1">
    <location>
        <begin position="34"/>
        <end position="51"/>
    </location>
</feature>
<keyword evidence="1" id="KW-1133">Transmembrane helix</keyword>
<dbReference type="AlphaFoldDB" id="A0A1T4L898"/>
<proteinExistence type="predicted"/>
<evidence type="ECO:0000313" key="3">
    <source>
        <dbReference type="Proteomes" id="UP000190135"/>
    </source>
</evidence>
<name>A0A1T4L898_9HYPH</name>
<keyword evidence="1" id="KW-0812">Transmembrane</keyword>
<dbReference type="EMBL" id="FUXL01000001">
    <property type="protein sequence ID" value="SJZ50884.1"/>
    <property type="molecule type" value="Genomic_DNA"/>
</dbReference>
<keyword evidence="1" id="KW-0472">Membrane</keyword>
<dbReference type="RefSeq" id="WP_165690743.1">
    <property type="nucleotide sequence ID" value="NZ_FUXL01000001.1"/>
</dbReference>
<dbReference type="Proteomes" id="UP000190135">
    <property type="component" value="Unassembled WGS sequence"/>
</dbReference>
<feature type="transmembrane region" description="Helical" evidence="1">
    <location>
        <begin position="6"/>
        <end position="22"/>
    </location>
</feature>
<evidence type="ECO:0000313" key="2">
    <source>
        <dbReference type="EMBL" id="SJZ50884.1"/>
    </source>
</evidence>
<sequence>MWAFWIGALGTIMAAVAWYDGYRRRSPARMRAVATTYLVCLIALLVAWYVLPRP</sequence>
<reference evidence="3" key="1">
    <citation type="submission" date="2017-02" db="EMBL/GenBank/DDBJ databases">
        <authorList>
            <person name="Varghese N."/>
            <person name="Submissions S."/>
        </authorList>
    </citation>
    <scope>NUCLEOTIDE SEQUENCE [LARGE SCALE GENOMIC DNA]</scope>
    <source>
        <strain evidence="3">USBA 369</strain>
    </source>
</reference>
<organism evidence="2 3">
    <name type="scientific">Consotaella salsifontis</name>
    <dbReference type="NCBI Taxonomy" id="1365950"/>
    <lineage>
        <taxon>Bacteria</taxon>
        <taxon>Pseudomonadati</taxon>
        <taxon>Pseudomonadota</taxon>
        <taxon>Alphaproteobacteria</taxon>
        <taxon>Hyphomicrobiales</taxon>
        <taxon>Aurantimonadaceae</taxon>
        <taxon>Consotaella</taxon>
    </lineage>
</organism>
<protein>
    <submittedName>
        <fullName evidence="2">Uncharacterized protein</fullName>
    </submittedName>
</protein>
<accession>A0A1T4L898</accession>
<keyword evidence="3" id="KW-1185">Reference proteome</keyword>
<evidence type="ECO:0000256" key="1">
    <source>
        <dbReference type="SAM" id="Phobius"/>
    </source>
</evidence>
<gene>
    <name evidence="2" type="ORF">SAMN05428963_101104</name>
</gene>